<dbReference type="Pfam" id="PF13873">
    <property type="entry name" value="Myb_DNA-bind_5"/>
    <property type="match status" value="1"/>
</dbReference>
<dbReference type="PANTHER" id="PTHR10773:SF19">
    <property type="match status" value="1"/>
</dbReference>
<feature type="region of interest" description="Disordered" evidence="6">
    <location>
        <begin position="96"/>
        <end position="120"/>
    </location>
</feature>
<comment type="function">
    <text evidence="5">Involved in transvection phenomena (= synapsis-dependent gene expression), where the synaptic pairing of chromosomes carrying genes with which zeste interacts influences the expression of these genes. Zeste binds to DNA and stimulates transcription from a nearby promoter.</text>
</comment>
<evidence type="ECO:0000256" key="5">
    <source>
        <dbReference type="ARBA" id="ARBA00025466"/>
    </source>
</evidence>
<keyword evidence="3" id="KW-0805">Transcription regulation</keyword>
<organism evidence="8 9">
    <name type="scientific">Ceutorhynchus assimilis</name>
    <name type="common">cabbage seed weevil</name>
    <dbReference type="NCBI Taxonomy" id="467358"/>
    <lineage>
        <taxon>Eukaryota</taxon>
        <taxon>Metazoa</taxon>
        <taxon>Ecdysozoa</taxon>
        <taxon>Arthropoda</taxon>
        <taxon>Hexapoda</taxon>
        <taxon>Insecta</taxon>
        <taxon>Pterygota</taxon>
        <taxon>Neoptera</taxon>
        <taxon>Endopterygota</taxon>
        <taxon>Coleoptera</taxon>
        <taxon>Polyphaga</taxon>
        <taxon>Cucujiformia</taxon>
        <taxon>Curculionidae</taxon>
        <taxon>Ceutorhynchinae</taxon>
        <taxon>Ceutorhynchus</taxon>
    </lineage>
</organism>
<feature type="domain" description="Myb/SANT-like DNA-binding" evidence="7">
    <location>
        <begin position="24"/>
        <end position="71"/>
    </location>
</feature>
<name>A0A9N9MI50_9CUCU</name>
<evidence type="ECO:0000256" key="3">
    <source>
        <dbReference type="ARBA" id="ARBA00023015"/>
    </source>
</evidence>
<evidence type="ECO:0000256" key="1">
    <source>
        <dbReference type="ARBA" id="ARBA00011764"/>
    </source>
</evidence>
<proteinExistence type="predicted"/>
<evidence type="ECO:0000313" key="8">
    <source>
        <dbReference type="EMBL" id="CAG9763617.1"/>
    </source>
</evidence>
<evidence type="ECO:0000256" key="2">
    <source>
        <dbReference type="ARBA" id="ARBA00016807"/>
    </source>
</evidence>
<feature type="compositionally biased region" description="Basic residues" evidence="6">
    <location>
        <begin position="1"/>
        <end position="10"/>
    </location>
</feature>
<dbReference type="PANTHER" id="PTHR10773">
    <property type="entry name" value="DNA-DIRECTED RNA POLYMERASES I, II, AND III SUBUNIT RPABC2"/>
    <property type="match status" value="1"/>
</dbReference>
<sequence length="286" mass="33393">MVQKRLKIQHQKNPIDPQGKKRQRCNTFSSEEKLLIANVFLKYRQILENKKTGHISTEEKNKVWEKITKETCIADRQPIDHCLNFIGSGSEFVPSKGEGEVNEAIGTSSEEIQEEETRELRPKKHIRHEQYWSRAANAGEEYTTKSGKTVPSKPFLPFACAHKNKFKVVNKLRKYTENENSKRDKTRIYYIPDATRRERKFCKYFFQAVFQVVAGKLDRLLKNKSYGLPSLCDKRRKHPPANKTSEVQKNQVREFIKKFPSYESHYGRPKSNHGKYLAPDLSLGKM</sequence>
<dbReference type="OrthoDB" id="6753578at2759"/>
<dbReference type="EMBL" id="OU892290">
    <property type="protein sequence ID" value="CAG9763617.1"/>
    <property type="molecule type" value="Genomic_DNA"/>
</dbReference>
<evidence type="ECO:0000259" key="7">
    <source>
        <dbReference type="Pfam" id="PF13873"/>
    </source>
</evidence>
<dbReference type="InterPro" id="IPR028002">
    <property type="entry name" value="Myb_DNA-bind_5"/>
</dbReference>
<keyword evidence="4" id="KW-0804">Transcription</keyword>
<comment type="subunit">
    <text evidence="1">Self-associates forming complexes of several hundred monomers.</text>
</comment>
<gene>
    <name evidence="8" type="ORF">CEUTPL_LOCUS4275</name>
</gene>
<feature type="region of interest" description="Disordered" evidence="6">
    <location>
        <begin position="1"/>
        <end position="22"/>
    </location>
</feature>
<evidence type="ECO:0000313" key="9">
    <source>
        <dbReference type="Proteomes" id="UP001152799"/>
    </source>
</evidence>
<protein>
    <recommendedName>
        <fullName evidence="2">Regulatory protein zeste</fullName>
    </recommendedName>
</protein>
<evidence type="ECO:0000256" key="4">
    <source>
        <dbReference type="ARBA" id="ARBA00023163"/>
    </source>
</evidence>
<accession>A0A9N9MI50</accession>
<reference evidence="8" key="1">
    <citation type="submission" date="2022-01" db="EMBL/GenBank/DDBJ databases">
        <authorList>
            <person name="King R."/>
        </authorList>
    </citation>
    <scope>NUCLEOTIDE SEQUENCE</scope>
</reference>
<evidence type="ECO:0000256" key="6">
    <source>
        <dbReference type="SAM" id="MobiDB-lite"/>
    </source>
</evidence>
<keyword evidence="9" id="KW-1185">Reference proteome</keyword>
<dbReference type="Proteomes" id="UP001152799">
    <property type="component" value="Chromosome 14"/>
</dbReference>
<dbReference type="AlphaFoldDB" id="A0A9N9MI50"/>